<protein>
    <submittedName>
        <fullName evidence="1">LlaJI family restriction endonuclease</fullName>
    </submittedName>
</protein>
<keyword evidence="1" id="KW-0540">Nuclease</keyword>
<evidence type="ECO:0000313" key="2">
    <source>
        <dbReference type="Proteomes" id="UP000662185"/>
    </source>
</evidence>
<dbReference type="AlphaFoldDB" id="A0A926WIZ5"/>
<dbReference type="GO" id="GO:0004519">
    <property type="term" value="F:endonuclease activity"/>
    <property type="evidence" value="ECO:0007669"/>
    <property type="project" value="UniProtKB-KW"/>
</dbReference>
<keyword evidence="2" id="KW-1185">Reference proteome</keyword>
<dbReference type="RefSeq" id="WP_190562548.1">
    <property type="nucleotide sequence ID" value="NZ_JACJQU010000011.1"/>
</dbReference>
<proteinExistence type="predicted"/>
<dbReference type="EMBL" id="JACJQU010000011">
    <property type="protein sequence ID" value="MBD2295302.1"/>
    <property type="molecule type" value="Genomic_DNA"/>
</dbReference>
<name>A0A926WIZ5_9NOST</name>
<reference evidence="2" key="1">
    <citation type="journal article" date="2020" name="ISME J.">
        <title>Comparative genomics reveals insights into cyanobacterial evolution and habitat adaptation.</title>
        <authorList>
            <person name="Chen M.Y."/>
            <person name="Teng W.K."/>
            <person name="Zhao L."/>
            <person name="Hu C.X."/>
            <person name="Zhou Y.K."/>
            <person name="Han B.P."/>
            <person name="Song L.R."/>
            <person name="Shu W.S."/>
        </authorList>
    </citation>
    <scope>NUCLEOTIDE SEQUENCE [LARGE SCALE GENOMIC DNA]</scope>
    <source>
        <strain evidence="2">FACHB-251</strain>
    </source>
</reference>
<keyword evidence="1" id="KW-0255">Endonuclease</keyword>
<comment type="caution">
    <text evidence="1">The sequence shown here is derived from an EMBL/GenBank/DDBJ whole genome shotgun (WGS) entry which is preliminary data.</text>
</comment>
<organism evidence="1 2">
    <name type="scientific">Anabaena sphaerica FACHB-251</name>
    <dbReference type="NCBI Taxonomy" id="2692883"/>
    <lineage>
        <taxon>Bacteria</taxon>
        <taxon>Bacillati</taxon>
        <taxon>Cyanobacteriota</taxon>
        <taxon>Cyanophyceae</taxon>
        <taxon>Nostocales</taxon>
        <taxon>Nostocaceae</taxon>
        <taxon>Anabaena</taxon>
    </lineage>
</organism>
<dbReference type="Proteomes" id="UP000662185">
    <property type="component" value="Unassembled WGS sequence"/>
</dbReference>
<keyword evidence="1" id="KW-0378">Hydrolase</keyword>
<evidence type="ECO:0000313" key="1">
    <source>
        <dbReference type="EMBL" id="MBD2295302.1"/>
    </source>
</evidence>
<gene>
    <name evidence="1" type="ORF">H6G06_17930</name>
</gene>
<accession>A0A926WIZ5</accession>
<sequence length="514" mass="60977">MINFSKLTLVTSEERDIGDNFVGIRKSLSTKGFEFCLPNGFDKDNFDGNFNQIRDLFFKLYRTFNKFEKDNKDSDRFKINQPEYQKEQDQTTLSSGGVTFATQDGEPCVLYSKIKMIERVLSAYNDLAIHSIQKKISHTDKIDYSQIYKYLDRAIYLDDDIIHVEKMNLPRAVVRYESTDLIDLYCFILDEIVQQLEEDVPDNVKSRTQDIKFFAERFKDNYLSNNQSIFDSDTYAETINILKDSLDQIDHNTFYKDADYWELYEAIEIFLYGEIDSSKNDGEYWGVKGFSLVWEDICHTYFFNKYKDDICYADTDIVLRNHHNYQRTNEQENRVGNYSTHDGTKDWGGWIFVTTSNIEYPDKKGYFGWNELLCIEFDHQHASFVYDYPQSFDSKERNRKNALRRFPRPDIVLNFSSEEIWIIDFKNVPYEFFEKNAKLPFDKTQTKYRIDVIKELTYELAIQQTHKVAQNWFLIPCHTESDDFFVNSELDIKGIKVIKANFDKFQSIYLSENP</sequence>